<proteinExistence type="predicted"/>
<reference evidence="2" key="1">
    <citation type="submission" date="2016-04" db="EMBL/GenBank/DDBJ databases">
        <authorList>
            <person name="Chen L."/>
            <person name="Zhuang W."/>
            <person name="Wang G."/>
        </authorList>
    </citation>
    <scope>NUCLEOTIDE SEQUENCE [LARGE SCALE GENOMIC DNA]</scope>
    <source>
        <strain evidence="2">17621</strain>
    </source>
</reference>
<dbReference type="EMBL" id="LVXG01000029">
    <property type="protein sequence ID" value="OQP45433.1"/>
    <property type="molecule type" value="Genomic_DNA"/>
</dbReference>
<protein>
    <submittedName>
        <fullName evidence="1">Uncharacterized protein</fullName>
    </submittedName>
</protein>
<name>A0A1V9EH33_9BACT</name>
<evidence type="ECO:0000313" key="1">
    <source>
        <dbReference type="EMBL" id="OQP45433.1"/>
    </source>
</evidence>
<comment type="caution">
    <text evidence="1">The sequence shown here is derived from an EMBL/GenBank/DDBJ whole genome shotgun (WGS) entry which is preliminary data.</text>
</comment>
<gene>
    <name evidence="1" type="ORF">A4H97_32325</name>
</gene>
<evidence type="ECO:0000313" key="2">
    <source>
        <dbReference type="Proteomes" id="UP000192610"/>
    </source>
</evidence>
<dbReference type="OrthoDB" id="675181at2"/>
<dbReference type="RefSeq" id="WP_081202286.1">
    <property type="nucleotide sequence ID" value="NZ_FOCZ01000006.1"/>
</dbReference>
<dbReference type="Proteomes" id="UP000192610">
    <property type="component" value="Unassembled WGS sequence"/>
</dbReference>
<organism evidence="1 2">
    <name type="scientific">Niastella yeongjuensis</name>
    <dbReference type="NCBI Taxonomy" id="354355"/>
    <lineage>
        <taxon>Bacteria</taxon>
        <taxon>Pseudomonadati</taxon>
        <taxon>Bacteroidota</taxon>
        <taxon>Chitinophagia</taxon>
        <taxon>Chitinophagales</taxon>
        <taxon>Chitinophagaceae</taxon>
        <taxon>Niastella</taxon>
    </lineage>
</organism>
<sequence length="98" mass="10948">MKTINPLLNDIDACIAYAHKINPKKQPLTIEKLRSFPGCEHYSDEEAAVIIQSFQQLTSIAFETITYGQSSCSSESEAVYLENTDKLPQITEPNRKAA</sequence>
<dbReference type="AlphaFoldDB" id="A0A1V9EH33"/>
<dbReference type="STRING" id="354355.SAMN05660816_03435"/>
<keyword evidence="2" id="KW-1185">Reference proteome</keyword>
<accession>A0A1V9EH33</accession>